<feature type="signal peptide" evidence="12">
    <location>
        <begin position="1"/>
        <end position="20"/>
    </location>
</feature>
<dbReference type="Gene3D" id="2.170.130.10">
    <property type="entry name" value="TonB-dependent receptor, plug domain"/>
    <property type="match status" value="1"/>
</dbReference>
<evidence type="ECO:0000256" key="2">
    <source>
        <dbReference type="ARBA" id="ARBA00022448"/>
    </source>
</evidence>
<reference evidence="16" key="1">
    <citation type="journal article" date="2019" name="Int. J. Syst. Evol. Microbiol.">
        <title>The Global Catalogue of Microorganisms (GCM) 10K type strain sequencing project: providing services to taxonomists for standard genome sequencing and annotation.</title>
        <authorList>
            <consortium name="The Broad Institute Genomics Platform"/>
            <consortium name="The Broad Institute Genome Sequencing Center for Infectious Disease"/>
            <person name="Wu L."/>
            <person name="Ma J."/>
        </authorList>
    </citation>
    <scope>NUCLEOTIDE SEQUENCE [LARGE SCALE GENOMIC DNA]</scope>
    <source>
        <strain evidence="16">JCM 15089</strain>
    </source>
</reference>
<dbReference type="PANTHER" id="PTHR30069">
    <property type="entry name" value="TONB-DEPENDENT OUTER MEMBRANE RECEPTOR"/>
    <property type="match status" value="1"/>
</dbReference>
<evidence type="ECO:0000259" key="14">
    <source>
        <dbReference type="Pfam" id="PF07715"/>
    </source>
</evidence>
<evidence type="ECO:0000313" key="15">
    <source>
        <dbReference type="EMBL" id="GAA0568381.1"/>
    </source>
</evidence>
<evidence type="ECO:0000256" key="11">
    <source>
        <dbReference type="RuleBase" id="RU003357"/>
    </source>
</evidence>
<proteinExistence type="inferred from homology"/>
<keyword evidence="2 10" id="KW-0813">Transport</keyword>
<evidence type="ECO:0000256" key="6">
    <source>
        <dbReference type="ARBA" id="ARBA00023065"/>
    </source>
</evidence>
<dbReference type="InterPro" id="IPR012910">
    <property type="entry name" value="Plug_dom"/>
</dbReference>
<evidence type="ECO:0000256" key="12">
    <source>
        <dbReference type="SAM" id="SignalP"/>
    </source>
</evidence>
<dbReference type="InterPro" id="IPR039426">
    <property type="entry name" value="TonB-dep_rcpt-like"/>
</dbReference>
<feature type="chain" id="PRO_5045194964" evidence="12">
    <location>
        <begin position="21"/>
        <end position="621"/>
    </location>
</feature>
<comment type="subcellular location">
    <subcellularLocation>
        <location evidence="1 10">Cell outer membrane</location>
        <topology evidence="1 10">Multi-pass membrane protein</topology>
    </subcellularLocation>
</comment>
<dbReference type="PROSITE" id="PS52016">
    <property type="entry name" value="TONB_DEPENDENT_REC_3"/>
    <property type="match status" value="1"/>
</dbReference>
<dbReference type="CDD" id="cd01347">
    <property type="entry name" value="ligand_gated_channel"/>
    <property type="match status" value="1"/>
</dbReference>
<organism evidence="15 16">
    <name type="scientific">Rhizomicrobium electricum</name>
    <dbReference type="NCBI Taxonomy" id="480070"/>
    <lineage>
        <taxon>Bacteria</taxon>
        <taxon>Pseudomonadati</taxon>
        <taxon>Pseudomonadota</taxon>
        <taxon>Alphaproteobacteria</taxon>
        <taxon>Micropepsales</taxon>
        <taxon>Micropepsaceae</taxon>
        <taxon>Rhizomicrobium</taxon>
    </lineage>
</organism>
<keyword evidence="6" id="KW-0406">Ion transport</keyword>
<keyword evidence="4 10" id="KW-0812">Transmembrane</keyword>
<keyword evidence="8 10" id="KW-0472">Membrane</keyword>
<evidence type="ECO:0000256" key="9">
    <source>
        <dbReference type="ARBA" id="ARBA00023237"/>
    </source>
</evidence>
<feature type="domain" description="TonB-dependent receptor plug" evidence="14">
    <location>
        <begin position="34"/>
        <end position="142"/>
    </location>
</feature>
<keyword evidence="16" id="KW-1185">Reference proteome</keyword>
<feature type="domain" description="TonB-dependent receptor-like beta-barrel" evidence="13">
    <location>
        <begin position="199"/>
        <end position="595"/>
    </location>
</feature>
<evidence type="ECO:0000259" key="13">
    <source>
        <dbReference type="Pfam" id="PF00593"/>
    </source>
</evidence>
<name>A0ABP3PQJ5_9PROT</name>
<keyword evidence="5 12" id="KW-0732">Signal</keyword>
<comment type="similarity">
    <text evidence="10 11">Belongs to the TonB-dependent receptor family.</text>
</comment>
<accession>A0ABP3PQJ5</accession>
<dbReference type="Pfam" id="PF07715">
    <property type="entry name" value="Plug"/>
    <property type="match status" value="1"/>
</dbReference>
<keyword evidence="15" id="KW-0675">Receptor</keyword>
<evidence type="ECO:0000256" key="8">
    <source>
        <dbReference type="ARBA" id="ARBA00023136"/>
    </source>
</evidence>
<comment type="caution">
    <text evidence="15">The sequence shown here is derived from an EMBL/GenBank/DDBJ whole genome shotgun (WGS) entry which is preliminary data.</text>
</comment>
<dbReference type="EMBL" id="BAAADD010000004">
    <property type="protein sequence ID" value="GAA0568381.1"/>
    <property type="molecule type" value="Genomic_DNA"/>
</dbReference>
<evidence type="ECO:0000256" key="7">
    <source>
        <dbReference type="ARBA" id="ARBA00023077"/>
    </source>
</evidence>
<gene>
    <name evidence="15" type="ORF">GCM10008942_16220</name>
</gene>
<sequence length="621" mass="67026">MRKLFLFSTVSLIALVPAWGETVVVSATRTPQPLEKTGTSMSVITADDIALKQTPVLADILADLPGVSITRNGGVGQVTSLFLRGSEVGQTLVLVDGIRINDPSATTGGALLGDVLANGLERIEVLRGPQSTLYGSDAIGGVVNLITARGGDNTLKLTAEGGSFDTAHFNAAANGTFGSVEFGAAANYYVTNSVSAADARNGNPEADGYHHFGATGNLRWHATDAISLDARLYYTRARDSYDGYDPITFAFGDTHQYGNNELLALYGGINADFFGGRFTNRVSAAYSDSDRKSYDTVEDFFAKGATTRFEYQGGFKLNEANELTFGAEDQRTSFKTQYLAYAPVPTTGSNRIDGVYGQWQSTIADGVTLTGGIRYDHDREFGDHTSYKLAAAWQVVDGTTLRANIGDGFKAPSLYQLYSEYSNPIESLKPETATGWEIGADQTLGTWQASLTYFERRTGNQIDFYSCWTGTSPICTQRPSGFYYNVNRSRAKGVEIAVNGKITEALSLNVSYTNLTDTDRATGLQLARRPHDSFATTLTWQPLDGLTVGAGVNYVGERFDDAGHFTKLGDVAHVNLFASYTVWDGVELFGRVENLGDNLREPVAGYGAMGRAFFGGIRTKI</sequence>
<evidence type="ECO:0000256" key="1">
    <source>
        <dbReference type="ARBA" id="ARBA00004571"/>
    </source>
</evidence>
<dbReference type="InterPro" id="IPR037066">
    <property type="entry name" value="Plug_dom_sf"/>
</dbReference>
<keyword evidence="7 11" id="KW-0798">TonB box</keyword>
<keyword evidence="3 10" id="KW-1134">Transmembrane beta strand</keyword>
<dbReference type="InterPro" id="IPR000531">
    <property type="entry name" value="Beta-barrel_TonB"/>
</dbReference>
<evidence type="ECO:0000256" key="10">
    <source>
        <dbReference type="PROSITE-ProRule" id="PRU01360"/>
    </source>
</evidence>
<evidence type="ECO:0000256" key="3">
    <source>
        <dbReference type="ARBA" id="ARBA00022452"/>
    </source>
</evidence>
<dbReference type="Gene3D" id="2.40.170.20">
    <property type="entry name" value="TonB-dependent receptor, beta-barrel domain"/>
    <property type="match status" value="1"/>
</dbReference>
<keyword evidence="9 10" id="KW-0998">Cell outer membrane</keyword>
<evidence type="ECO:0000256" key="4">
    <source>
        <dbReference type="ARBA" id="ARBA00022692"/>
    </source>
</evidence>
<dbReference type="PANTHER" id="PTHR30069:SF53">
    <property type="entry name" value="COLICIN I RECEPTOR-RELATED"/>
    <property type="match status" value="1"/>
</dbReference>
<dbReference type="Proteomes" id="UP001499951">
    <property type="component" value="Unassembled WGS sequence"/>
</dbReference>
<dbReference type="SUPFAM" id="SSF56935">
    <property type="entry name" value="Porins"/>
    <property type="match status" value="1"/>
</dbReference>
<dbReference type="Pfam" id="PF00593">
    <property type="entry name" value="TonB_dep_Rec_b-barrel"/>
    <property type="match status" value="1"/>
</dbReference>
<evidence type="ECO:0000256" key="5">
    <source>
        <dbReference type="ARBA" id="ARBA00022729"/>
    </source>
</evidence>
<dbReference type="InterPro" id="IPR036942">
    <property type="entry name" value="Beta-barrel_TonB_sf"/>
</dbReference>
<evidence type="ECO:0000313" key="16">
    <source>
        <dbReference type="Proteomes" id="UP001499951"/>
    </source>
</evidence>
<dbReference type="RefSeq" id="WP_166929924.1">
    <property type="nucleotide sequence ID" value="NZ_BAAADD010000004.1"/>
</dbReference>
<protein>
    <submittedName>
        <fullName evidence="15">TonB-dependent receptor</fullName>
    </submittedName>
</protein>